<feature type="region of interest" description="Disordered" evidence="1">
    <location>
        <begin position="53"/>
        <end position="117"/>
    </location>
</feature>
<feature type="compositionally biased region" description="Polar residues" evidence="1">
    <location>
        <begin position="349"/>
        <end position="373"/>
    </location>
</feature>
<evidence type="ECO:0000313" key="2">
    <source>
        <dbReference type="EMBL" id="KAK8882717.1"/>
    </source>
</evidence>
<evidence type="ECO:0000313" key="3">
    <source>
        <dbReference type="Proteomes" id="UP001470230"/>
    </source>
</evidence>
<organism evidence="2 3">
    <name type="scientific">Tritrichomonas musculus</name>
    <dbReference type="NCBI Taxonomy" id="1915356"/>
    <lineage>
        <taxon>Eukaryota</taxon>
        <taxon>Metamonada</taxon>
        <taxon>Parabasalia</taxon>
        <taxon>Tritrichomonadida</taxon>
        <taxon>Tritrichomonadidae</taxon>
        <taxon>Tritrichomonas</taxon>
    </lineage>
</organism>
<name>A0ABR2JVE8_9EUKA</name>
<dbReference type="EMBL" id="JAPFFF010000009">
    <property type="protein sequence ID" value="KAK8882717.1"/>
    <property type="molecule type" value="Genomic_DNA"/>
</dbReference>
<keyword evidence="3" id="KW-1185">Reference proteome</keyword>
<accession>A0ABR2JVE8</accession>
<dbReference type="Proteomes" id="UP001470230">
    <property type="component" value="Unassembled WGS sequence"/>
</dbReference>
<comment type="caution">
    <text evidence="2">The sequence shown here is derived from an EMBL/GenBank/DDBJ whole genome shotgun (WGS) entry which is preliminary data.</text>
</comment>
<evidence type="ECO:0000256" key="1">
    <source>
        <dbReference type="SAM" id="MobiDB-lite"/>
    </source>
</evidence>
<proteinExistence type="predicted"/>
<reference evidence="2 3" key="1">
    <citation type="submission" date="2024-04" db="EMBL/GenBank/DDBJ databases">
        <title>Tritrichomonas musculus Genome.</title>
        <authorList>
            <person name="Alves-Ferreira E."/>
            <person name="Grigg M."/>
            <person name="Lorenzi H."/>
            <person name="Galac M."/>
        </authorList>
    </citation>
    <scope>NUCLEOTIDE SEQUENCE [LARGE SCALE GENOMIC DNA]</scope>
    <source>
        <strain evidence="2 3">EAF2021</strain>
    </source>
</reference>
<sequence length="816" mass="91517">MDDSSDEELFYFESPVRYDPREKAPILIPQTPQIDKYFHQNAGKPLRFQLEPLRPISSTPQPKRFKQKNAQHEENSETNSQICQVHPIQSFTPRKGGSLSNDNTPLSKPPKQSNSIIESNYAFSPTVKKNLKKFKTIRTDGTNLIQVLDIVREEFDKAQETNFQGDLVFSLKGIAKQTLLDIMKKAISQIVIEFGYFPSSFTNSSSIYCEKKNVENIDNTPSSSKPSKPSNLNNIGQQPNKTFITISAISDENAQTVIKGQLLSGFKGIVVFTPVRGRFNSALMSQYPQKVIDICKLHGFSAKLVDPNLQAVECDMRTKVAQKPPPIPKKPQSSNNTNDQIAPKKLEKQMNSNAQQSNQKPRSPSPSANITNAPHFSEAAKSSSTIEFNNPKLAKSSANDDQSQQIQDEQILKVEVPWNSEKDAEALIRKTLSGNFVGLLRFMPSIGLYSVISMKNYPDRIIEICEEFNFKAIHKCGQIIECQKTGEKPKVDIKKVAIPPHSKKGLEQVVRAQLESGFIGNVQFLSVGNHAERIQEICEEFKFESKVVGNVVNVKMTERKSKELIVNLPLESSKALKHKLQKYLECGYIGPIIFKPQRCEPNRPVIPQFANIVCDICRIYSCPAKILDSSGAILAQLSPKLVEINTNSEELIEQQVRLHLSDFKTGFMIFSIKLDLPDVKKKADLILNICKSEQFPAKFADFYAGRVICNSNKNGTKKAEVKNIDIKTESTITSNKNVITISLPIYDPKAAEQIIRKQLSSKFIGSVLFVPKNSLYSKSAMPEYPQKIVNICSDCGFNASIVNERCQIVECKMKQI</sequence>
<feature type="compositionally biased region" description="Polar residues" evidence="1">
    <location>
        <begin position="77"/>
        <end position="117"/>
    </location>
</feature>
<feature type="region of interest" description="Disordered" evidence="1">
    <location>
        <begin position="319"/>
        <end position="373"/>
    </location>
</feature>
<protein>
    <submittedName>
        <fullName evidence="2">Uncharacterized protein</fullName>
    </submittedName>
</protein>
<gene>
    <name evidence="2" type="ORF">M9Y10_045358</name>
</gene>